<dbReference type="PANTHER" id="PTHR42866">
    <property type="entry name" value="3-DEOXY-MANNO-OCTULOSONATE CYTIDYLYLTRANSFERASE"/>
    <property type="match status" value="1"/>
</dbReference>
<dbReference type="EC" id="2.7.7.38" evidence="4"/>
<evidence type="ECO:0000256" key="2">
    <source>
        <dbReference type="ARBA" id="ARBA00022695"/>
    </source>
</evidence>
<keyword evidence="2 4" id="KW-0548">Nucleotidyltransferase</keyword>
<dbReference type="NCBIfam" id="NF003952">
    <property type="entry name" value="PRK05450.1-5"/>
    <property type="match status" value="1"/>
</dbReference>
<comment type="pathway">
    <text evidence="4">Nucleotide-sugar biosynthesis; CMP-3-deoxy-D-manno-octulosonate biosynthesis; CMP-3-deoxy-D-manno-octulosonate from 3-deoxy-D-manno-octulosonate and CTP: step 1/1.</text>
</comment>
<dbReference type="Pfam" id="PF02348">
    <property type="entry name" value="CTP_transf_3"/>
    <property type="match status" value="1"/>
</dbReference>
<organism evidence="5 6">
    <name type="scientific">Leclercia barmai</name>
    <dbReference type="NCBI Taxonomy" id="2785629"/>
    <lineage>
        <taxon>Bacteria</taxon>
        <taxon>Pseudomonadati</taxon>
        <taxon>Pseudomonadota</taxon>
        <taxon>Gammaproteobacteria</taxon>
        <taxon>Enterobacterales</taxon>
        <taxon>Enterobacteriaceae</taxon>
        <taxon>Leclercia</taxon>
    </lineage>
</organism>
<dbReference type="InterPro" id="IPR003329">
    <property type="entry name" value="Cytidylyl_trans"/>
</dbReference>
<dbReference type="EMBL" id="JADMNK010000003">
    <property type="protein sequence ID" value="MBZ0057732.1"/>
    <property type="molecule type" value="Genomic_DNA"/>
</dbReference>
<dbReference type="PANTHER" id="PTHR42866:SF2">
    <property type="entry name" value="3-DEOXY-MANNO-OCTULOSONATE CYTIDYLYLTRANSFERASE, MITOCHONDRIAL"/>
    <property type="match status" value="1"/>
</dbReference>
<comment type="subcellular location">
    <subcellularLocation>
        <location evidence="4">Cytoplasm</location>
    </subcellularLocation>
</comment>
<comment type="function">
    <text evidence="4">Activates KDO (a required 8-carbon sugar) for incorporation into bacterial lipopolysaccharide in Gram-negative bacteria.</text>
</comment>
<keyword evidence="4" id="KW-0963">Cytoplasm</keyword>
<dbReference type="CDD" id="cd02517">
    <property type="entry name" value="CMP-KDO-Synthetase"/>
    <property type="match status" value="1"/>
</dbReference>
<protein>
    <recommendedName>
        <fullName evidence="4">3-deoxy-manno-octulosonate cytidylyltransferase</fullName>
        <ecNumber evidence="4">2.7.7.38</ecNumber>
    </recommendedName>
    <alternativeName>
        <fullName evidence="4">CMP-2-keto-3-deoxyoctulosonic acid synthase</fullName>
        <shortName evidence="4">CKS</shortName>
        <shortName evidence="4">CMP-KDO synthase</shortName>
    </alternativeName>
</protein>
<dbReference type="RefSeq" id="WP_223074378.1">
    <property type="nucleotide sequence ID" value="NZ_JADMNK010000003.1"/>
</dbReference>
<evidence type="ECO:0000313" key="6">
    <source>
        <dbReference type="Proteomes" id="UP000706580"/>
    </source>
</evidence>
<name>A0ABS7RTT7_9ENTR</name>
<sequence>MPYKIVIPARYGSSRLPGKPLALIDGRPMVWHVWQRALETGITSADIWIATDDQRIYDTAMDFGANVVMTDVNHSCGTDRLAEVAKLQGWADNEIVVNVQGDEPLLPAHLIKLAADTLAADRESGIATLACPIMDFEQVMAPQCVKVVTNAAGQALYFSRAPIPWDRDTFAQLKATDADVALTGATSSWLRHIGLYAYKVSTLMSLSNLPVSPIEQLESLEQLRALWHGIKIAVARVEQAPPHGVDTPEDLVRIQRHFESEVATA</sequence>
<keyword evidence="6" id="KW-1185">Reference proteome</keyword>
<evidence type="ECO:0000256" key="1">
    <source>
        <dbReference type="ARBA" id="ARBA00022679"/>
    </source>
</evidence>
<evidence type="ECO:0000256" key="3">
    <source>
        <dbReference type="ARBA" id="ARBA00022985"/>
    </source>
</evidence>
<comment type="caution">
    <text evidence="5">The sequence shown here is derived from an EMBL/GenBank/DDBJ whole genome shotgun (WGS) entry which is preliminary data.</text>
</comment>
<dbReference type="GO" id="GO:0008690">
    <property type="term" value="F:3-deoxy-manno-octulosonate cytidylyltransferase activity"/>
    <property type="evidence" value="ECO:0007669"/>
    <property type="project" value="UniProtKB-EC"/>
</dbReference>
<keyword evidence="3 4" id="KW-0448">Lipopolysaccharide biosynthesis</keyword>
<dbReference type="NCBIfam" id="NF009905">
    <property type="entry name" value="PRK13368.1"/>
    <property type="match status" value="1"/>
</dbReference>
<keyword evidence="1 4" id="KW-0808">Transferase</keyword>
<proteinExistence type="inferred from homology"/>
<comment type="similarity">
    <text evidence="4">Belongs to the KdsB family.</text>
</comment>
<dbReference type="InterPro" id="IPR029044">
    <property type="entry name" value="Nucleotide-diphossugar_trans"/>
</dbReference>
<dbReference type="SUPFAM" id="SSF53448">
    <property type="entry name" value="Nucleotide-diphospho-sugar transferases"/>
    <property type="match status" value="1"/>
</dbReference>
<evidence type="ECO:0000256" key="4">
    <source>
        <dbReference type="HAMAP-Rule" id="MF_00057"/>
    </source>
</evidence>
<comment type="catalytic activity">
    <reaction evidence="4">
        <text>3-deoxy-alpha-D-manno-oct-2-ulosonate + CTP = CMP-3-deoxy-beta-D-manno-octulosonate + diphosphate</text>
        <dbReference type="Rhea" id="RHEA:23448"/>
        <dbReference type="ChEBI" id="CHEBI:33019"/>
        <dbReference type="ChEBI" id="CHEBI:37563"/>
        <dbReference type="ChEBI" id="CHEBI:85986"/>
        <dbReference type="ChEBI" id="CHEBI:85987"/>
        <dbReference type="EC" id="2.7.7.38"/>
    </reaction>
</comment>
<dbReference type="NCBIfam" id="NF003950">
    <property type="entry name" value="PRK05450.1-3"/>
    <property type="match status" value="1"/>
</dbReference>
<gene>
    <name evidence="4 5" type="primary">kdsB</name>
    <name evidence="5" type="ORF">ITX56_07850</name>
</gene>
<dbReference type="InterPro" id="IPR004528">
    <property type="entry name" value="KdsB"/>
</dbReference>
<accession>A0ABS7RTT7</accession>
<evidence type="ECO:0000313" key="5">
    <source>
        <dbReference type="EMBL" id="MBZ0057732.1"/>
    </source>
</evidence>
<dbReference type="Proteomes" id="UP000706580">
    <property type="component" value="Unassembled WGS sequence"/>
</dbReference>
<dbReference type="Gene3D" id="3.90.550.10">
    <property type="entry name" value="Spore Coat Polysaccharide Biosynthesis Protein SpsA, Chain A"/>
    <property type="match status" value="1"/>
</dbReference>
<reference evidence="5 6" key="1">
    <citation type="submission" date="2020-11" db="EMBL/GenBank/DDBJ databases">
        <title>Draft Genome of Enterobacter sp. strain EMC7.</title>
        <authorList>
            <person name="Barman P."/>
            <person name="Sinha S."/>
            <person name="Sen S."/>
            <person name="Chakraborty R."/>
        </authorList>
    </citation>
    <scope>NUCLEOTIDE SEQUENCE [LARGE SCALE GENOMIC DNA]</scope>
    <source>
        <strain evidence="5 6">EMC7</strain>
    </source>
</reference>
<dbReference type="HAMAP" id="MF_00057">
    <property type="entry name" value="KdsB"/>
    <property type="match status" value="1"/>
</dbReference>
<dbReference type="NCBIfam" id="TIGR00466">
    <property type="entry name" value="kdsB"/>
    <property type="match status" value="1"/>
</dbReference>